<feature type="domain" description="DinB-like" evidence="1">
    <location>
        <begin position="17"/>
        <end position="167"/>
    </location>
</feature>
<dbReference type="STRING" id="1405.B7492_07375"/>
<dbReference type="EMBL" id="JMQC01000008">
    <property type="protein sequence ID" value="KFN03274.1"/>
    <property type="molecule type" value="Genomic_DNA"/>
</dbReference>
<evidence type="ECO:0000313" key="5">
    <source>
        <dbReference type="Proteomes" id="UP000264294"/>
    </source>
</evidence>
<evidence type="ECO:0000259" key="1">
    <source>
        <dbReference type="Pfam" id="PF12867"/>
    </source>
</evidence>
<proteinExistence type="predicted"/>
<sequence length="177" mass="20925">MLQSNMDVSLETLLQSLQSTRSTLLSEIEMLNDTEVNVKPRRDKWSIIQILHHLHLVEQSVTSALVYGLQKRERKSAPFKDLQFTLDRTHKREAPQQMQPTETLMKKQQGIQLLEHSRQELLHALHSVIDEKELFENALKHPVFSDLNLYQWVQFLDLHEQRHLTQLKEAKYAILQR</sequence>
<evidence type="ECO:0000313" key="3">
    <source>
        <dbReference type="EMBL" id="RFT63543.1"/>
    </source>
</evidence>
<keyword evidence="5" id="KW-1185">Reference proteome</keyword>
<dbReference type="EMBL" id="QVOD01000045">
    <property type="protein sequence ID" value="RFT63543.1"/>
    <property type="molecule type" value="Genomic_DNA"/>
</dbReference>
<dbReference type="Gene3D" id="1.20.120.450">
    <property type="entry name" value="dinb family like domain"/>
    <property type="match status" value="1"/>
</dbReference>
<dbReference type="InterPro" id="IPR024775">
    <property type="entry name" value="DinB-like"/>
</dbReference>
<dbReference type="Proteomes" id="UP000029389">
    <property type="component" value="Unassembled WGS sequence"/>
</dbReference>
<dbReference type="Pfam" id="PF12867">
    <property type="entry name" value="DinB_2"/>
    <property type="match status" value="1"/>
</dbReference>
<protein>
    <submittedName>
        <fullName evidence="3">DinB family protein</fullName>
    </submittedName>
</protein>
<comment type="caution">
    <text evidence="2">The sequence shown here is derived from an EMBL/GenBank/DDBJ whole genome shotgun (WGS) entry which is preliminary data.</text>
</comment>
<dbReference type="SUPFAM" id="SSF109854">
    <property type="entry name" value="DinB/YfiT-like putative metalloenzymes"/>
    <property type="match status" value="1"/>
</dbReference>
<dbReference type="Proteomes" id="UP000264294">
    <property type="component" value="Unassembled WGS sequence"/>
</dbReference>
<reference evidence="2 4" key="1">
    <citation type="submission" date="2014-04" db="EMBL/GenBank/DDBJ databases">
        <authorList>
            <person name="Bishop-Lilly K.A."/>
            <person name="Broomall S.M."/>
            <person name="Chain P.S."/>
            <person name="Chertkov O."/>
            <person name="Coyne S.R."/>
            <person name="Daligault H.E."/>
            <person name="Davenport K.W."/>
            <person name="Erkkila T."/>
            <person name="Frey K.G."/>
            <person name="Gibbons H.S."/>
            <person name="Gu W."/>
            <person name="Jaissle J."/>
            <person name="Johnson S.L."/>
            <person name="Koroleva G.I."/>
            <person name="Ladner J.T."/>
            <person name="Lo C.-C."/>
            <person name="Minogue T.D."/>
            <person name="Munk C."/>
            <person name="Palacios G.F."/>
            <person name="Redden C.L."/>
            <person name="Rosenzweig C.N."/>
            <person name="Scholz M.B."/>
            <person name="Teshima H."/>
            <person name="Xu Y."/>
        </authorList>
    </citation>
    <scope>NUCLEOTIDE SEQUENCE [LARGE SCALE GENOMIC DNA]</scope>
    <source>
        <strain evidence="2 4">BHP</strain>
    </source>
</reference>
<dbReference type="PATRIC" id="fig|1405.8.peg.3915"/>
<name>A0A090YWJ2_9BACI</name>
<dbReference type="RefSeq" id="WP_042982648.1">
    <property type="nucleotide sequence ID" value="NZ_JMQC01000008.1"/>
</dbReference>
<gene>
    <name evidence="3" type="ORF">D0U04_24560</name>
    <name evidence="2" type="ORF">DJ93_3806</name>
</gene>
<reference evidence="3 5" key="2">
    <citation type="submission" date="2018-08" db="EMBL/GenBank/DDBJ databases">
        <title>Bacillus clarus sp. nov. strain PS00077A.</title>
        <authorList>
            <person name="Mendez Acevedo M."/>
            <person name="Carroll L."/>
            <person name="Mukherjee M."/>
            <person name="Wiedmann M."/>
            <person name="Kovac J."/>
        </authorList>
    </citation>
    <scope>NUCLEOTIDE SEQUENCE [LARGE SCALE GENOMIC DNA]</scope>
    <source>
        <strain evidence="3 5">PS00077A</strain>
    </source>
</reference>
<organism evidence="2 4">
    <name type="scientific">Bacillus clarus</name>
    <dbReference type="NCBI Taxonomy" id="2338372"/>
    <lineage>
        <taxon>Bacteria</taxon>
        <taxon>Bacillati</taxon>
        <taxon>Bacillota</taxon>
        <taxon>Bacilli</taxon>
        <taxon>Bacillales</taxon>
        <taxon>Bacillaceae</taxon>
        <taxon>Bacillus</taxon>
        <taxon>Bacillus cereus group</taxon>
    </lineage>
</organism>
<evidence type="ECO:0000313" key="4">
    <source>
        <dbReference type="Proteomes" id="UP000029389"/>
    </source>
</evidence>
<evidence type="ECO:0000313" key="2">
    <source>
        <dbReference type="EMBL" id="KFN03274.1"/>
    </source>
</evidence>
<dbReference type="AlphaFoldDB" id="A0A090YWJ2"/>
<accession>A0A090YWJ2</accession>
<dbReference type="InterPro" id="IPR034660">
    <property type="entry name" value="DinB/YfiT-like"/>
</dbReference>